<protein>
    <submittedName>
        <fullName evidence="2">Monooxygenase</fullName>
    </submittedName>
</protein>
<sequence>MSDSIFRILLRMEIRPDRCREFEQTWLKVGSAVTNDPGNLAQWLLRGHAEENVYYIVSDWVDEPSFRRFENSPEHVEHRAHLHPFRLTGTMVTMESVYRLGRAERGR</sequence>
<dbReference type="Gene3D" id="3.30.70.100">
    <property type="match status" value="1"/>
</dbReference>
<dbReference type="GO" id="GO:0004497">
    <property type="term" value="F:monooxygenase activity"/>
    <property type="evidence" value="ECO:0007669"/>
    <property type="project" value="UniProtKB-KW"/>
</dbReference>
<dbReference type="AlphaFoldDB" id="A0A0C4SD27"/>
<dbReference type="InterPro" id="IPR007138">
    <property type="entry name" value="ABM_dom"/>
</dbReference>
<reference evidence="2" key="1">
    <citation type="submission" date="2014-02" db="EMBL/GenBank/DDBJ databases">
        <title>Arenimycins C and D, pentangular polyphenols produced by an eDNA-derived gene cluster.</title>
        <authorList>
            <person name="Kang H.-S."/>
            <person name="Brady S.F."/>
        </authorList>
    </citation>
    <scope>NUCLEOTIDE SEQUENCE</scope>
</reference>
<keyword evidence="2" id="KW-0503">Monooxygenase</keyword>
<dbReference type="PROSITE" id="PS51725">
    <property type="entry name" value="ABM"/>
    <property type="match status" value="1"/>
</dbReference>
<dbReference type="Pfam" id="PF03992">
    <property type="entry name" value="ABM"/>
    <property type="match status" value="1"/>
</dbReference>
<proteinExistence type="predicted"/>
<evidence type="ECO:0000313" key="2">
    <source>
        <dbReference type="EMBL" id="AIW63016.1"/>
    </source>
</evidence>
<dbReference type="EMBL" id="KJ440489">
    <property type="protein sequence ID" value="AIW63016.1"/>
    <property type="molecule type" value="Genomic_DNA"/>
</dbReference>
<evidence type="ECO:0000259" key="1">
    <source>
        <dbReference type="PROSITE" id="PS51725"/>
    </source>
</evidence>
<gene>
    <name evidence="2" type="primary">arn37</name>
</gene>
<organism evidence="2">
    <name type="scientific">uncultured bacterium BAC-AB1442/1414/561</name>
    <dbReference type="NCBI Taxonomy" id="1562172"/>
    <lineage>
        <taxon>Bacteria</taxon>
        <taxon>environmental samples</taxon>
    </lineage>
</organism>
<accession>A0A0C4SD27</accession>
<name>A0A0C4SD27_9BACT</name>
<keyword evidence="2" id="KW-0560">Oxidoreductase</keyword>
<dbReference type="SUPFAM" id="SSF54909">
    <property type="entry name" value="Dimeric alpha+beta barrel"/>
    <property type="match status" value="1"/>
</dbReference>
<feature type="domain" description="ABM" evidence="1">
    <location>
        <begin position="6"/>
        <end position="94"/>
    </location>
</feature>
<dbReference type="InterPro" id="IPR011008">
    <property type="entry name" value="Dimeric_a/b-barrel"/>
</dbReference>